<protein>
    <submittedName>
        <fullName evidence="1">17385_t:CDS:1</fullName>
    </submittedName>
</protein>
<dbReference type="AlphaFoldDB" id="A0A9W4WSR7"/>
<proteinExistence type="predicted"/>
<name>A0A9W4WSR7_9GLOM</name>
<gene>
    <name evidence="1" type="ORF">FWILDA_LOCUS4116</name>
</gene>
<evidence type="ECO:0000313" key="2">
    <source>
        <dbReference type="Proteomes" id="UP001153678"/>
    </source>
</evidence>
<dbReference type="OrthoDB" id="2355810at2759"/>
<accession>A0A9W4WSR7</accession>
<reference evidence="1" key="1">
    <citation type="submission" date="2022-08" db="EMBL/GenBank/DDBJ databases">
        <authorList>
            <person name="Kallberg Y."/>
            <person name="Tangrot J."/>
            <person name="Rosling A."/>
        </authorList>
    </citation>
    <scope>NUCLEOTIDE SEQUENCE</scope>
    <source>
        <strain evidence="1">Wild A</strain>
    </source>
</reference>
<evidence type="ECO:0000313" key="1">
    <source>
        <dbReference type="EMBL" id="CAI2169512.1"/>
    </source>
</evidence>
<organism evidence="1 2">
    <name type="scientific">Funneliformis geosporum</name>
    <dbReference type="NCBI Taxonomy" id="1117311"/>
    <lineage>
        <taxon>Eukaryota</taxon>
        <taxon>Fungi</taxon>
        <taxon>Fungi incertae sedis</taxon>
        <taxon>Mucoromycota</taxon>
        <taxon>Glomeromycotina</taxon>
        <taxon>Glomeromycetes</taxon>
        <taxon>Glomerales</taxon>
        <taxon>Glomeraceae</taxon>
        <taxon>Funneliformis</taxon>
    </lineage>
</organism>
<dbReference type="Proteomes" id="UP001153678">
    <property type="component" value="Unassembled WGS sequence"/>
</dbReference>
<comment type="caution">
    <text evidence="1">The sequence shown here is derived from an EMBL/GenBank/DDBJ whole genome shotgun (WGS) entry which is preliminary data.</text>
</comment>
<keyword evidence="2" id="KW-1185">Reference proteome</keyword>
<sequence>MANTLYDSTVPLFYHVFEDTDKFLPSVLCGNQRWMTALGRIGLKRQVNCNTFIECVQEIRSQIEQPTRFPASVVKTRAKFVLEYLYAHTLTLYFTNDQWDQILQIEFIPSEYLQNSRFYENAIETSGFERTMTQLGLFLVSK</sequence>
<dbReference type="EMBL" id="CAMKVN010000594">
    <property type="protein sequence ID" value="CAI2169512.1"/>
    <property type="molecule type" value="Genomic_DNA"/>
</dbReference>